<gene>
    <name evidence="2" type="ORF">JRG66_02790</name>
</gene>
<dbReference type="RefSeq" id="WP_265164222.1">
    <property type="nucleotide sequence ID" value="NZ_CP069620.1"/>
</dbReference>
<feature type="signal peptide" evidence="1">
    <location>
        <begin position="1"/>
        <end position="21"/>
    </location>
</feature>
<dbReference type="InterPro" id="IPR045391">
    <property type="entry name" value="DUF6520"/>
</dbReference>
<organism evidence="2 3">
    <name type="scientific">Salinimicrobium tongyeongense</name>
    <dbReference type="NCBI Taxonomy" id="2809707"/>
    <lineage>
        <taxon>Bacteria</taxon>
        <taxon>Pseudomonadati</taxon>
        <taxon>Bacteroidota</taxon>
        <taxon>Flavobacteriia</taxon>
        <taxon>Flavobacteriales</taxon>
        <taxon>Flavobacteriaceae</taxon>
        <taxon>Salinimicrobium</taxon>
    </lineage>
</organism>
<proteinExistence type="predicted"/>
<keyword evidence="1" id="KW-0732">Signal</keyword>
<dbReference type="EMBL" id="CP069620">
    <property type="protein sequence ID" value="UZH55827.1"/>
    <property type="molecule type" value="Genomic_DNA"/>
</dbReference>
<sequence>MKTKFLLPMIAMMFAIGISFASVESNASSAIGFIQTDQGWEQVDVGCETGSNTCRMYYSSDPSKIYVVHDAPGGSPLKSPSPKPIKVLD</sequence>
<evidence type="ECO:0008006" key="4">
    <source>
        <dbReference type="Google" id="ProtNLM"/>
    </source>
</evidence>
<dbReference type="Pfam" id="PF20130">
    <property type="entry name" value="DUF6520"/>
    <property type="match status" value="1"/>
</dbReference>
<accession>A0ABY6NSE2</accession>
<evidence type="ECO:0000313" key="3">
    <source>
        <dbReference type="Proteomes" id="UP001163981"/>
    </source>
</evidence>
<feature type="chain" id="PRO_5046526146" description="Secreted protein" evidence="1">
    <location>
        <begin position="22"/>
        <end position="89"/>
    </location>
</feature>
<keyword evidence="3" id="KW-1185">Reference proteome</keyword>
<dbReference type="Proteomes" id="UP001163981">
    <property type="component" value="Chromosome"/>
</dbReference>
<name>A0ABY6NSE2_9FLAO</name>
<reference evidence="2" key="1">
    <citation type="submission" date="2021-02" db="EMBL/GenBank/DDBJ databases">
        <title>Salinimicrobium sp. nov. isolated from seawater in Tongyeong, Republic of Korea.</title>
        <authorList>
            <person name="Lee S.-J."/>
        </authorList>
    </citation>
    <scope>NUCLEOTIDE SEQUENCE</scope>
    <source>
        <strain evidence="2">HN-2-9-2</strain>
    </source>
</reference>
<evidence type="ECO:0000256" key="1">
    <source>
        <dbReference type="SAM" id="SignalP"/>
    </source>
</evidence>
<protein>
    <recommendedName>
        <fullName evidence="4">Secreted protein</fullName>
    </recommendedName>
</protein>
<evidence type="ECO:0000313" key="2">
    <source>
        <dbReference type="EMBL" id="UZH55827.1"/>
    </source>
</evidence>